<organism evidence="1 2">
    <name type="scientific">Sphenostylis stenocarpa</name>
    <dbReference type="NCBI Taxonomy" id="92480"/>
    <lineage>
        <taxon>Eukaryota</taxon>
        <taxon>Viridiplantae</taxon>
        <taxon>Streptophyta</taxon>
        <taxon>Embryophyta</taxon>
        <taxon>Tracheophyta</taxon>
        <taxon>Spermatophyta</taxon>
        <taxon>Magnoliopsida</taxon>
        <taxon>eudicotyledons</taxon>
        <taxon>Gunneridae</taxon>
        <taxon>Pentapetalae</taxon>
        <taxon>rosids</taxon>
        <taxon>fabids</taxon>
        <taxon>Fabales</taxon>
        <taxon>Fabaceae</taxon>
        <taxon>Papilionoideae</taxon>
        <taxon>50 kb inversion clade</taxon>
        <taxon>NPAAA clade</taxon>
        <taxon>indigoferoid/millettioid clade</taxon>
        <taxon>Phaseoleae</taxon>
        <taxon>Sphenostylis</taxon>
    </lineage>
</organism>
<reference evidence="1" key="1">
    <citation type="submission" date="2023-10" db="EMBL/GenBank/DDBJ databases">
        <authorList>
            <person name="Domelevo Entfellner J.-B."/>
        </authorList>
    </citation>
    <scope>NUCLEOTIDE SEQUENCE</scope>
</reference>
<dbReference type="Proteomes" id="UP001189624">
    <property type="component" value="Chromosome 6"/>
</dbReference>
<gene>
    <name evidence="1" type="ORF">AYBTSS11_LOCUS20469</name>
</gene>
<dbReference type="EMBL" id="OY731403">
    <property type="protein sequence ID" value="CAJ1964727.1"/>
    <property type="molecule type" value="Genomic_DNA"/>
</dbReference>
<dbReference type="Gramene" id="rna-AYBTSS11_LOCUS20469">
    <property type="protein sequence ID" value="CAJ1964727.1"/>
    <property type="gene ID" value="gene-AYBTSS11_LOCUS20469"/>
</dbReference>
<accession>A0AA86SLQ0</accession>
<keyword evidence="2" id="KW-1185">Reference proteome</keyword>
<evidence type="ECO:0000313" key="2">
    <source>
        <dbReference type="Proteomes" id="UP001189624"/>
    </source>
</evidence>
<dbReference type="AlphaFoldDB" id="A0AA86SLQ0"/>
<protein>
    <submittedName>
        <fullName evidence="1">Uncharacterized protein</fullName>
    </submittedName>
</protein>
<name>A0AA86SLQ0_9FABA</name>
<sequence length="60" mass="7019">MAPLENISVDKLGKRKKLTNTEVCLQPEFFRRVRLSQGELRFLKRASCCFFSVRKKGEND</sequence>
<proteinExistence type="predicted"/>
<evidence type="ECO:0000313" key="1">
    <source>
        <dbReference type="EMBL" id="CAJ1964727.1"/>
    </source>
</evidence>